<dbReference type="Proteomes" id="UP000232323">
    <property type="component" value="Unassembled WGS sequence"/>
</dbReference>
<evidence type="ECO:0000256" key="1">
    <source>
        <dbReference type="ARBA" id="ARBA00004567"/>
    </source>
</evidence>
<sequence length="353" mass="38085">MSSSLKRNADIQLEKEKLDEVESSDPGLWQSDPDQVSKRRRVKAIRSGKLLEGNNEAPTFNNPFSGISLTAPPPSVAPLAEPEELSAEKCCMKDPSVNSGPAKVLGLESYSTSNPFAALSGSHFGKAREGGLPTFLESTPLSGFNSIGSGIFPSIATLSSSCKLENRGHVETAAGEDIATTEVFSVNTAESTPLPLPETSKINGEEDVQITLISDCTLFEYDTSEQKWRERGKGEFKLTVDKAGQARMLMHQSGNLRLLLNAKVFASMSVQIMQNGNGVYFGCSNHASTPDTVSTDPKVAANRENKALTVGMSTWCLRFRSKEKVSELAGLLDEYKQLSCATQAGELIKELDP</sequence>
<evidence type="ECO:0000313" key="8">
    <source>
        <dbReference type="EMBL" id="GAX82145.1"/>
    </source>
</evidence>
<protein>
    <recommendedName>
        <fullName evidence="7">RanBD1 domain-containing protein</fullName>
    </recommendedName>
</protein>
<keyword evidence="9" id="KW-1185">Reference proteome</keyword>
<dbReference type="OrthoDB" id="185618at2759"/>
<evidence type="ECO:0000256" key="5">
    <source>
        <dbReference type="ARBA" id="ARBA00023242"/>
    </source>
</evidence>
<dbReference type="PANTHER" id="PTHR23138:SF142">
    <property type="entry name" value="RAN-BINDING PROTEIN 3B-RELATED"/>
    <property type="match status" value="1"/>
</dbReference>
<keyword evidence="5" id="KW-0539">Nucleus</keyword>
<name>A0A250XGE1_9CHLO</name>
<evidence type="ECO:0000256" key="4">
    <source>
        <dbReference type="ARBA" id="ARBA00023132"/>
    </source>
</evidence>
<organism evidence="8 9">
    <name type="scientific">Chlamydomonas eustigma</name>
    <dbReference type="NCBI Taxonomy" id="1157962"/>
    <lineage>
        <taxon>Eukaryota</taxon>
        <taxon>Viridiplantae</taxon>
        <taxon>Chlorophyta</taxon>
        <taxon>core chlorophytes</taxon>
        <taxon>Chlorophyceae</taxon>
        <taxon>CS clade</taxon>
        <taxon>Chlamydomonadales</taxon>
        <taxon>Chlamydomonadaceae</taxon>
        <taxon>Chlamydomonas</taxon>
    </lineage>
</organism>
<dbReference type="SMART" id="SM00160">
    <property type="entry name" value="RanBD"/>
    <property type="match status" value="1"/>
</dbReference>
<dbReference type="PROSITE" id="PS50196">
    <property type="entry name" value="RANBD1"/>
    <property type="match status" value="1"/>
</dbReference>
<comment type="caution">
    <text evidence="8">The sequence shown here is derived from an EMBL/GenBank/DDBJ whole genome shotgun (WGS) entry which is preliminary data.</text>
</comment>
<dbReference type="GO" id="GO:0015031">
    <property type="term" value="P:protein transport"/>
    <property type="evidence" value="ECO:0007669"/>
    <property type="project" value="UniProtKB-KW"/>
</dbReference>
<keyword evidence="3" id="KW-0811">Translocation</keyword>
<dbReference type="SUPFAM" id="SSF50729">
    <property type="entry name" value="PH domain-like"/>
    <property type="match status" value="1"/>
</dbReference>
<dbReference type="EMBL" id="BEGY01000076">
    <property type="protein sequence ID" value="GAX82145.1"/>
    <property type="molecule type" value="Genomic_DNA"/>
</dbReference>
<proteinExistence type="predicted"/>
<dbReference type="AlphaFoldDB" id="A0A250XGE1"/>
<evidence type="ECO:0000259" key="7">
    <source>
        <dbReference type="PROSITE" id="PS50196"/>
    </source>
</evidence>
<dbReference type="GO" id="GO:0051028">
    <property type="term" value="P:mRNA transport"/>
    <property type="evidence" value="ECO:0007669"/>
    <property type="project" value="UniProtKB-KW"/>
</dbReference>
<evidence type="ECO:0000256" key="3">
    <source>
        <dbReference type="ARBA" id="ARBA00023010"/>
    </source>
</evidence>
<evidence type="ECO:0000313" key="9">
    <source>
        <dbReference type="Proteomes" id="UP000232323"/>
    </source>
</evidence>
<keyword evidence="4" id="KW-0906">Nuclear pore complex</keyword>
<accession>A0A250XGE1</accession>
<dbReference type="InterPro" id="IPR000156">
    <property type="entry name" value="Ran_bind_dom"/>
</dbReference>
<dbReference type="Gene3D" id="2.30.29.30">
    <property type="entry name" value="Pleckstrin-homology domain (PH domain)/Phosphotyrosine-binding domain (PTB)"/>
    <property type="match status" value="1"/>
</dbReference>
<comment type="subcellular location">
    <subcellularLocation>
        <location evidence="1">Nucleus</location>
        <location evidence="1">Nuclear pore complex</location>
    </subcellularLocation>
</comment>
<feature type="domain" description="RanBD1" evidence="7">
    <location>
        <begin position="194"/>
        <end position="337"/>
    </location>
</feature>
<keyword evidence="4" id="KW-0653">Protein transport</keyword>
<feature type="region of interest" description="Disordered" evidence="6">
    <location>
        <begin position="1"/>
        <end position="41"/>
    </location>
</feature>
<dbReference type="GO" id="GO:0005643">
    <property type="term" value="C:nuclear pore"/>
    <property type="evidence" value="ECO:0007669"/>
    <property type="project" value="UniProtKB-SubCell"/>
</dbReference>
<feature type="compositionally biased region" description="Basic and acidic residues" evidence="6">
    <location>
        <begin position="7"/>
        <end position="20"/>
    </location>
</feature>
<dbReference type="Pfam" id="PF00638">
    <property type="entry name" value="Ran_BP1"/>
    <property type="match status" value="1"/>
</dbReference>
<dbReference type="InterPro" id="IPR045255">
    <property type="entry name" value="RanBP1-like"/>
</dbReference>
<evidence type="ECO:0000256" key="2">
    <source>
        <dbReference type="ARBA" id="ARBA00022816"/>
    </source>
</evidence>
<evidence type="ECO:0000256" key="6">
    <source>
        <dbReference type="SAM" id="MobiDB-lite"/>
    </source>
</evidence>
<dbReference type="InterPro" id="IPR011993">
    <property type="entry name" value="PH-like_dom_sf"/>
</dbReference>
<gene>
    <name evidence="8" type="ORF">CEUSTIGMA_g9573.t1</name>
</gene>
<reference evidence="8 9" key="1">
    <citation type="submission" date="2017-08" db="EMBL/GenBank/DDBJ databases">
        <title>Acidophilic green algal genome provides insights into adaptation to an acidic environment.</title>
        <authorList>
            <person name="Hirooka S."/>
            <person name="Hirose Y."/>
            <person name="Kanesaki Y."/>
            <person name="Higuchi S."/>
            <person name="Fujiwara T."/>
            <person name="Onuma R."/>
            <person name="Era A."/>
            <person name="Ohbayashi R."/>
            <person name="Uzuka A."/>
            <person name="Nozaki H."/>
            <person name="Yoshikawa H."/>
            <person name="Miyagishima S.Y."/>
        </authorList>
    </citation>
    <scope>NUCLEOTIDE SEQUENCE [LARGE SCALE GENOMIC DNA]</scope>
    <source>
        <strain evidence="8 9">NIES-2499</strain>
    </source>
</reference>
<keyword evidence="2" id="KW-0813">Transport</keyword>
<keyword evidence="2" id="KW-0509">mRNA transport</keyword>
<dbReference type="PANTHER" id="PTHR23138">
    <property type="entry name" value="RAN BINDING PROTEIN"/>
    <property type="match status" value="1"/>
</dbReference>
<dbReference type="STRING" id="1157962.A0A250XGE1"/>